<dbReference type="Gene3D" id="3.30.710.10">
    <property type="entry name" value="Potassium Channel Kv1.1, Chain A"/>
    <property type="match status" value="1"/>
</dbReference>
<evidence type="ECO:0000313" key="15">
    <source>
        <dbReference type="RefSeq" id="XP_024940760.1"/>
    </source>
</evidence>
<dbReference type="RefSeq" id="XP_015595115.1">
    <property type="nucleotide sequence ID" value="XM_015739629.2"/>
</dbReference>
<dbReference type="RefSeq" id="XP_024940760.1">
    <property type="nucleotide sequence ID" value="XM_025084992.1"/>
</dbReference>
<dbReference type="RefSeq" id="XP_024940761.1">
    <property type="nucleotide sequence ID" value="XM_025084993.1"/>
</dbReference>
<evidence type="ECO:0000256" key="2">
    <source>
        <dbReference type="ARBA" id="ARBA00022441"/>
    </source>
</evidence>
<evidence type="ECO:0000259" key="6">
    <source>
        <dbReference type="PROSITE" id="PS50097"/>
    </source>
</evidence>
<dbReference type="InterPro" id="IPR011705">
    <property type="entry name" value="BACK"/>
</dbReference>
<evidence type="ECO:0000313" key="16">
    <source>
        <dbReference type="RefSeq" id="XP_024940761.1"/>
    </source>
</evidence>
<dbReference type="RefSeq" id="XP_015595114.1">
    <property type="nucleotide sequence ID" value="XM_015739628.2"/>
</dbReference>
<keyword evidence="2" id="KW-0880">Kelch repeat</keyword>
<dbReference type="SMART" id="SM00225">
    <property type="entry name" value="BTB"/>
    <property type="match status" value="1"/>
</dbReference>
<keyword evidence="3" id="KW-0677">Repeat</keyword>
<evidence type="ECO:0000313" key="9">
    <source>
        <dbReference type="RefSeq" id="XP_015595115.1"/>
    </source>
</evidence>
<feature type="compositionally biased region" description="Low complexity" evidence="5">
    <location>
        <begin position="7"/>
        <end position="23"/>
    </location>
</feature>
<dbReference type="RefSeq" id="XP_024940759.1">
    <property type="nucleotide sequence ID" value="XM_025084991.1"/>
</dbReference>
<evidence type="ECO:0000313" key="13">
    <source>
        <dbReference type="RefSeq" id="XP_024940758.1"/>
    </source>
</evidence>
<accession>A0AAJ7FJN2</accession>
<dbReference type="InterPro" id="IPR011333">
    <property type="entry name" value="SKP1/BTB/POZ_sf"/>
</dbReference>
<evidence type="ECO:0000313" key="10">
    <source>
        <dbReference type="RefSeq" id="XP_015595116.1"/>
    </source>
</evidence>
<dbReference type="SMART" id="SM00612">
    <property type="entry name" value="Kelch"/>
    <property type="match status" value="6"/>
</dbReference>
<gene>
    <name evidence="8 9 10 11 12 13 14 15 16" type="primary">LOC107267657</name>
</gene>
<evidence type="ECO:0000313" key="7">
    <source>
        <dbReference type="Proteomes" id="UP000694920"/>
    </source>
</evidence>
<dbReference type="RefSeq" id="XP_015595119.1">
    <property type="nucleotide sequence ID" value="XM_015739633.2"/>
</dbReference>
<dbReference type="PIRSF" id="PIRSF037037">
    <property type="entry name" value="Kelch-like_protein_gigaxonin"/>
    <property type="match status" value="1"/>
</dbReference>
<evidence type="ECO:0000256" key="4">
    <source>
        <dbReference type="ARBA" id="ARBA00043912"/>
    </source>
</evidence>
<dbReference type="SMART" id="SM00875">
    <property type="entry name" value="BACK"/>
    <property type="match status" value="1"/>
</dbReference>
<dbReference type="FunFam" id="1.25.40.420:FF:000001">
    <property type="entry name" value="Kelch-like family member 12"/>
    <property type="match status" value="1"/>
</dbReference>
<evidence type="ECO:0000313" key="12">
    <source>
        <dbReference type="RefSeq" id="XP_015595119.1"/>
    </source>
</evidence>
<dbReference type="Pfam" id="PF00651">
    <property type="entry name" value="BTB"/>
    <property type="match status" value="1"/>
</dbReference>
<dbReference type="GeneID" id="107267657"/>
<dbReference type="PROSITE" id="PS50097">
    <property type="entry name" value="BTB"/>
    <property type="match status" value="1"/>
</dbReference>
<feature type="region of interest" description="Disordered" evidence="5">
    <location>
        <begin position="1"/>
        <end position="25"/>
    </location>
</feature>
<keyword evidence="7" id="KW-1185">Reference proteome</keyword>
<dbReference type="Gene3D" id="2.120.10.80">
    <property type="entry name" value="Kelch-type beta propeller"/>
    <property type="match status" value="1"/>
</dbReference>
<dbReference type="InterPro" id="IPR000210">
    <property type="entry name" value="BTB/POZ_dom"/>
</dbReference>
<dbReference type="PANTHER" id="PTHR45632:SF3">
    <property type="entry name" value="KELCH-LIKE PROTEIN 32"/>
    <property type="match status" value="1"/>
</dbReference>
<dbReference type="Gene3D" id="1.25.40.420">
    <property type="match status" value="1"/>
</dbReference>
<dbReference type="Proteomes" id="UP000694920">
    <property type="component" value="Unplaced"/>
</dbReference>
<dbReference type="InterPro" id="IPR006652">
    <property type="entry name" value="Kelch_1"/>
</dbReference>
<evidence type="ECO:0000256" key="5">
    <source>
        <dbReference type="SAM" id="MobiDB-lite"/>
    </source>
</evidence>
<dbReference type="PANTHER" id="PTHR45632">
    <property type="entry name" value="LD33804P"/>
    <property type="match status" value="1"/>
</dbReference>
<dbReference type="RefSeq" id="XP_015595118.1">
    <property type="nucleotide sequence ID" value="XM_015739632.2"/>
</dbReference>
<evidence type="ECO:0000313" key="8">
    <source>
        <dbReference type="RefSeq" id="XP_015595114.1"/>
    </source>
</evidence>
<dbReference type="KEGG" id="ccin:107267657"/>
<name>A0AAJ7FJN2_CEPCN</name>
<dbReference type="GO" id="GO:0003779">
    <property type="term" value="F:actin binding"/>
    <property type="evidence" value="ECO:0007669"/>
    <property type="project" value="UniProtKB-KW"/>
</dbReference>
<comment type="function">
    <text evidence="4">Probable substrate-specific adapter of an E3 ubiquitin-protein ligase complex which mediates the ubiquitination and subsequent proteasomal degradation of target proteins. May have a role in synapse differentiation and growth.</text>
</comment>
<reference evidence="8 9" key="1">
    <citation type="submission" date="2025-04" db="UniProtKB">
        <authorList>
            <consortium name="RefSeq"/>
        </authorList>
    </citation>
    <scope>IDENTIFICATION</scope>
</reference>
<dbReference type="AlphaFoldDB" id="A0AAJ7FJN2"/>
<dbReference type="Pfam" id="PF01344">
    <property type="entry name" value="Kelch_1"/>
    <property type="match status" value="2"/>
</dbReference>
<dbReference type="SUPFAM" id="SSF54695">
    <property type="entry name" value="POZ domain"/>
    <property type="match status" value="1"/>
</dbReference>
<dbReference type="RefSeq" id="XP_015595116.1">
    <property type="nucleotide sequence ID" value="XM_015739630.2"/>
</dbReference>
<dbReference type="InterPro" id="IPR017096">
    <property type="entry name" value="BTB-kelch_protein"/>
</dbReference>
<evidence type="ECO:0000256" key="1">
    <source>
        <dbReference type="ARBA" id="ARBA00013699"/>
    </source>
</evidence>
<evidence type="ECO:0000313" key="11">
    <source>
        <dbReference type="RefSeq" id="XP_015595118.1"/>
    </source>
</evidence>
<dbReference type="InterPro" id="IPR015915">
    <property type="entry name" value="Kelch-typ_b-propeller"/>
</dbReference>
<evidence type="ECO:0000313" key="14">
    <source>
        <dbReference type="RefSeq" id="XP_024940759.1"/>
    </source>
</evidence>
<evidence type="ECO:0000256" key="3">
    <source>
        <dbReference type="ARBA" id="ARBA00022737"/>
    </source>
</evidence>
<feature type="domain" description="BTB" evidence="6">
    <location>
        <begin position="78"/>
        <end position="145"/>
    </location>
</feature>
<dbReference type="InterPro" id="IPR011043">
    <property type="entry name" value="Gal_Oxase/kelch_b-propeller"/>
</dbReference>
<dbReference type="Pfam" id="PF24681">
    <property type="entry name" value="Kelch_KLHDC2_KLHL20_DRC7"/>
    <property type="match status" value="1"/>
</dbReference>
<dbReference type="Pfam" id="PF07707">
    <property type="entry name" value="BACK"/>
    <property type="match status" value="1"/>
</dbReference>
<sequence length="619" mass="69870">MDETDQNENLNMNNKGNNQEKNGSWPQLHSLVEHSFDPSFDRYVTRHNGEEIPIYRSSHLANRAFDIINEMQKINMMSDVTLVTDDGLEITAHKMILSACSPYFYAMFGNFGKNEENRIMLNGINHAILKLLINFIYSTQIHITECNVQSLLAVANLLQLTVAVNACSDFLLRQLHPSNCLGIRAFANQYDCFELLAQTNGYIEHYFSDVIQYEEFLSLPAQTLLKLISNDRLAVPSEEIVFDSVILWINHDKEKREECLTLLIEQVRLPLMSHKYLLERVWEEKMIKASSQFQDYLIEALKYQLFKEAGESLFETSRTKSRVPHELPKLLVVVGGSLPKAAKSVECFDFRTKKWYPLADLPTEFIRGGIALFEDKIYTVGGCTLNKTPLTKMNVYDPATDQWSAGKEMRIKRTDLGVALLDNAIYAIGGMNPSVFNNSCDAFDPKTQKWNGITPMPKICTGFAVAVLNGLLYVVGGYCSERRCHLSSVLCYDYETGKWNSINDTNFNRYNAGAGVLNGTLYVVGGQNGGGVLKSVEAFDPQTKKWQQVKDMPEGREHVAVVGFGKHLYVVGGNDGEKYFTSVNVYCPKSDTWEVLSSSMSIERGSTSVAIINKPYNYI</sequence>
<dbReference type="SUPFAM" id="SSF50965">
    <property type="entry name" value="Galactose oxidase, central domain"/>
    <property type="match status" value="1"/>
</dbReference>
<proteinExistence type="predicted"/>
<protein>
    <recommendedName>
        <fullName evidence="1">Kelch-like protein diablo</fullName>
    </recommendedName>
</protein>
<organism evidence="7 9">
    <name type="scientific">Cephus cinctus</name>
    <name type="common">Wheat stem sawfly</name>
    <dbReference type="NCBI Taxonomy" id="211228"/>
    <lineage>
        <taxon>Eukaryota</taxon>
        <taxon>Metazoa</taxon>
        <taxon>Ecdysozoa</taxon>
        <taxon>Arthropoda</taxon>
        <taxon>Hexapoda</taxon>
        <taxon>Insecta</taxon>
        <taxon>Pterygota</taxon>
        <taxon>Neoptera</taxon>
        <taxon>Endopterygota</taxon>
        <taxon>Hymenoptera</taxon>
        <taxon>Cephoidea</taxon>
        <taxon>Cephidae</taxon>
        <taxon>Cephus</taxon>
    </lineage>
</organism>
<dbReference type="RefSeq" id="XP_024940758.1">
    <property type="nucleotide sequence ID" value="XM_025084990.1"/>
</dbReference>